<organism evidence="2 3">
    <name type="scientific">Acetobacter estunensis</name>
    <dbReference type="NCBI Taxonomy" id="104097"/>
    <lineage>
        <taxon>Bacteria</taxon>
        <taxon>Pseudomonadati</taxon>
        <taxon>Pseudomonadota</taxon>
        <taxon>Alphaproteobacteria</taxon>
        <taxon>Acetobacterales</taxon>
        <taxon>Acetobacteraceae</taxon>
        <taxon>Acetobacter</taxon>
    </lineage>
</organism>
<reference evidence="2" key="1">
    <citation type="submission" date="2019-11" db="EMBL/GenBank/DDBJ databases">
        <title>Description of new Acetobacter species.</title>
        <authorList>
            <person name="Cleenwerck I."/>
            <person name="Sombolestani A.S."/>
        </authorList>
    </citation>
    <scope>NUCLEOTIDE SEQUENCE</scope>
    <source>
        <strain evidence="2">LMG 1626</strain>
    </source>
</reference>
<keyword evidence="3" id="KW-1185">Reference proteome</keyword>
<feature type="transmembrane region" description="Helical" evidence="1">
    <location>
        <begin position="12"/>
        <end position="32"/>
    </location>
</feature>
<protein>
    <submittedName>
        <fullName evidence="2">Uncharacterized protein</fullName>
    </submittedName>
</protein>
<keyword evidence="1" id="KW-1133">Transmembrane helix</keyword>
<dbReference type="EMBL" id="WOTH01000009">
    <property type="protein sequence ID" value="NHO53558.1"/>
    <property type="molecule type" value="Genomic_DNA"/>
</dbReference>
<dbReference type="AlphaFoldDB" id="A0A967EBJ9"/>
<sequence>MNLLSFPDNKFIQWRISIWNIFYILRFILCYFDFSDLMECRSVSGRANS</sequence>
<gene>
    <name evidence="2" type="ORF">GOB87_06200</name>
</gene>
<comment type="caution">
    <text evidence="2">The sequence shown here is derived from an EMBL/GenBank/DDBJ whole genome shotgun (WGS) entry which is preliminary data.</text>
</comment>
<accession>A0A967EBJ9</accession>
<evidence type="ECO:0000313" key="3">
    <source>
        <dbReference type="Proteomes" id="UP000597459"/>
    </source>
</evidence>
<keyword evidence="1" id="KW-0472">Membrane</keyword>
<name>A0A967EBJ9_9PROT</name>
<keyword evidence="1" id="KW-0812">Transmembrane</keyword>
<proteinExistence type="predicted"/>
<evidence type="ECO:0000313" key="2">
    <source>
        <dbReference type="EMBL" id="NHO53558.1"/>
    </source>
</evidence>
<dbReference type="Proteomes" id="UP000597459">
    <property type="component" value="Unassembled WGS sequence"/>
</dbReference>
<evidence type="ECO:0000256" key="1">
    <source>
        <dbReference type="SAM" id="Phobius"/>
    </source>
</evidence>